<reference evidence="5 6" key="1">
    <citation type="submission" date="2021-08" db="EMBL/GenBank/DDBJ databases">
        <title>Draft Genome Sequence of Phanerochaete sordida strain YK-624.</title>
        <authorList>
            <person name="Mori T."/>
            <person name="Dohra H."/>
            <person name="Suzuki T."/>
            <person name="Kawagishi H."/>
            <person name="Hirai H."/>
        </authorList>
    </citation>
    <scope>NUCLEOTIDE SEQUENCE [LARGE SCALE GENOMIC DNA]</scope>
    <source>
        <strain evidence="5 6">YK-624</strain>
    </source>
</reference>
<feature type="compositionally biased region" description="Basic residues" evidence="1">
    <location>
        <begin position="1279"/>
        <end position="1295"/>
    </location>
</feature>
<dbReference type="PANTHER" id="PTHR11216:SF170">
    <property type="entry name" value="DYNAMIN ASSOCIATED PROTEIN 160, ISOFORM D"/>
    <property type="match status" value="1"/>
</dbReference>
<dbReference type="GO" id="GO:0005886">
    <property type="term" value="C:plasma membrane"/>
    <property type="evidence" value="ECO:0007669"/>
    <property type="project" value="TreeGrafter"/>
</dbReference>
<dbReference type="InterPro" id="IPR011992">
    <property type="entry name" value="EF-hand-dom_pair"/>
</dbReference>
<dbReference type="GO" id="GO:0006897">
    <property type="term" value="P:endocytosis"/>
    <property type="evidence" value="ECO:0007669"/>
    <property type="project" value="TreeGrafter"/>
</dbReference>
<dbReference type="CDD" id="cd00052">
    <property type="entry name" value="EH"/>
    <property type="match status" value="3"/>
</dbReference>
<feature type="region of interest" description="Disordered" evidence="1">
    <location>
        <begin position="107"/>
        <end position="129"/>
    </location>
</feature>
<name>A0A9P3G0N2_9APHY</name>
<feature type="compositionally biased region" description="Polar residues" evidence="1">
    <location>
        <begin position="1181"/>
        <end position="1193"/>
    </location>
</feature>
<feature type="region of interest" description="Disordered" evidence="1">
    <location>
        <begin position="1049"/>
        <end position="1305"/>
    </location>
</feature>
<dbReference type="SUPFAM" id="SSF47473">
    <property type="entry name" value="EF-hand"/>
    <property type="match status" value="3"/>
</dbReference>
<feature type="compositionally biased region" description="Low complexity" evidence="1">
    <location>
        <begin position="1213"/>
        <end position="1249"/>
    </location>
</feature>
<feature type="compositionally biased region" description="Pro residues" evidence="1">
    <location>
        <begin position="1250"/>
        <end position="1261"/>
    </location>
</feature>
<accession>A0A9P3G0N2</accession>
<feature type="compositionally biased region" description="Polar residues" evidence="1">
    <location>
        <begin position="995"/>
        <end position="1006"/>
    </location>
</feature>
<feature type="compositionally biased region" description="Low complexity" evidence="1">
    <location>
        <begin position="805"/>
        <end position="819"/>
    </location>
</feature>
<feature type="compositionally biased region" description="Low complexity" evidence="1">
    <location>
        <begin position="722"/>
        <end position="740"/>
    </location>
</feature>
<dbReference type="Proteomes" id="UP000703269">
    <property type="component" value="Unassembled WGS sequence"/>
</dbReference>
<feature type="compositionally biased region" description="Low complexity" evidence="1">
    <location>
        <begin position="1077"/>
        <end position="1097"/>
    </location>
</feature>
<feature type="compositionally biased region" description="Low complexity" evidence="1">
    <location>
        <begin position="961"/>
        <end position="975"/>
    </location>
</feature>
<feature type="compositionally biased region" description="Polar residues" evidence="1">
    <location>
        <begin position="518"/>
        <end position="530"/>
    </location>
</feature>
<keyword evidence="6" id="KW-1185">Reference proteome</keyword>
<feature type="region of interest" description="Disordered" evidence="1">
    <location>
        <begin position="677"/>
        <end position="1008"/>
    </location>
</feature>
<dbReference type="Pfam" id="PF00627">
    <property type="entry name" value="UBA"/>
    <property type="match status" value="1"/>
</dbReference>
<gene>
    <name evidence="5" type="ORF">PsYK624_028910</name>
</gene>
<evidence type="ECO:0000259" key="4">
    <source>
        <dbReference type="PROSITE" id="PS50222"/>
    </source>
</evidence>
<feature type="compositionally biased region" description="Low complexity" evidence="1">
    <location>
        <begin position="1148"/>
        <end position="1168"/>
    </location>
</feature>
<evidence type="ECO:0000313" key="5">
    <source>
        <dbReference type="EMBL" id="GJE86808.1"/>
    </source>
</evidence>
<dbReference type="InterPro" id="IPR009060">
    <property type="entry name" value="UBA-like_sf"/>
</dbReference>
<evidence type="ECO:0000256" key="1">
    <source>
        <dbReference type="SAM" id="MobiDB-lite"/>
    </source>
</evidence>
<dbReference type="InterPro" id="IPR015940">
    <property type="entry name" value="UBA"/>
</dbReference>
<dbReference type="SUPFAM" id="SSF46934">
    <property type="entry name" value="UBA-like"/>
    <property type="match status" value="1"/>
</dbReference>
<dbReference type="Pfam" id="PF12763">
    <property type="entry name" value="EH"/>
    <property type="match status" value="3"/>
</dbReference>
<dbReference type="SMART" id="SM00054">
    <property type="entry name" value="EFh"/>
    <property type="match status" value="3"/>
</dbReference>
<organism evidence="5 6">
    <name type="scientific">Phanerochaete sordida</name>
    <dbReference type="NCBI Taxonomy" id="48140"/>
    <lineage>
        <taxon>Eukaryota</taxon>
        <taxon>Fungi</taxon>
        <taxon>Dikarya</taxon>
        <taxon>Basidiomycota</taxon>
        <taxon>Agaricomycotina</taxon>
        <taxon>Agaricomycetes</taxon>
        <taxon>Polyporales</taxon>
        <taxon>Phanerochaetaceae</taxon>
        <taxon>Phanerochaete</taxon>
    </lineage>
</organism>
<evidence type="ECO:0000259" key="3">
    <source>
        <dbReference type="PROSITE" id="PS50031"/>
    </source>
</evidence>
<feature type="compositionally biased region" description="Acidic residues" evidence="1">
    <location>
        <begin position="912"/>
        <end position="926"/>
    </location>
</feature>
<dbReference type="Gene3D" id="1.10.8.10">
    <property type="entry name" value="DNA helicase RuvA subunit, C-terminal domain"/>
    <property type="match status" value="1"/>
</dbReference>
<dbReference type="PROSITE" id="PS50030">
    <property type="entry name" value="UBA"/>
    <property type="match status" value="1"/>
</dbReference>
<feature type="region of interest" description="Disordered" evidence="1">
    <location>
        <begin position="83"/>
        <end position="102"/>
    </location>
</feature>
<dbReference type="GO" id="GO:0016197">
    <property type="term" value="P:endosomal transport"/>
    <property type="evidence" value="ECO:0007669"/>
    <property type="project" value="TreeGrafter"/>
</dbReference>
<dbReference type="Gene3D" id="1.10.238.10">
    <property type="entry name" value="EF-hand"/>
    <property type="match status" value="3"/>
</dbReference>
<feature type="compositionally biased region" description="Polar residues" evidence="1">
    <location>
        <begin position="1202"/>
        <end position="1212"/>
    </location>
</feature>
<dbReference type="GO" id="GO:0005509">
    <property type="term" value="F:calcium ion binding"/>
    <property type="evidence" value="ECO:0007669"/>
    <property type="project" value="InterPro"/>
</dbReference>
<evidence type="ECO:0000313" key="6">
    <source>
        <dbReference type="Proteomes" id="UP000703269"/>
    </source>
</evidence>
<feature type="domain" description="EH" evidence="3">
    <location>
        <begin position="10"/>
        <end position="98"/>
    </location>
</feature>
<comment type="caution">
    <text evidence="5">The sequence shown here is derived from an EMBL/GenBank/DDBJ whole genome shotgun (WGS) entry which is preliminary data.</text>
</comment>
<dbReference type="SMART" id="SM00165">
    <property type="entry name" value="UBA"/>
    <property type="match status" value="1"/>
</dbReference>
<feature type="region of interest" description="Disordered" evidence="1">
    <location>
        <begin position="378"/>
        <end position="536"/>
    </location>
</feature>
<evidence type="ECO:0000259" key="2">
    <source>
        <dbReference type="PROSITE" id="PS50030"/>
    </source>
</evidence>
<feature type="domain" description="EH" evidence="3">
    <location>
        <begin position="307"/>
        <end position="396"/>
    </location>
</feature>
<dbReference type="EMBL" id="BPQB01000005">
    <property type="protein sequence ID" value="GJE86808.1"/>
    <property type="molecule type" value="Genomic_DNA"/>
</dbReference>
<feature type="compositionally biased region" description="Low complexity" evidence="1">
    <location>
        <begin position="424"/>
        <end position="436"/>
    </location>
</feature>
<feature type="compositionally biased region" description="Low complexity" evidence="1">
    <location>
        <begin position="870"/>
        <end position="881"/>
    </location>
</feature>
<proteinExistence type="predicted"/>
<feature type="domain" description="EF-hand" evidence="4">
    <location>
        <begin position="43"/>
        <end position="78"/>
    </location>
</feature>
<dbReference type="GO" id="GO:0005737">
    <property type="term" value="C:cytoplasm"/>
    <property type="evidence" value="ECO:0007669"/>
    <property type="project" value="TreeGrafter"/>
</dbReference>
<dbReference type="SMART" id="SM00027">
    <property type="entry name" value="EH"/>
    <property type="match status" value="3"/>
</dbReference>
<dbReference type="PROSITE" id="PS50031">
    <property type="entry name" value="EH"/>
    <property type="match status" value="3"/>
</dbReference>
<dbReference type="Gene3D" id="1.10.287.1490">
    <property type="match status" value="1"/>
</dbReference>
<sequence length="1362" mass="141424">MSKFTPSPQEVALVNQIFAQADAQKIGVVTGEAAVKIFAGSKLPPTTLAEVWNLSDEDNKGVLTRKDVAVAVRLLGHAQRGERITEAHIHKPGPPPSIEGLSAPLVQQWTGSPSPRSPPPGAAAGLPPLTPQDKAKFQKLFLGCGPTNGLLAGDKAREVFVKSKLPVEKLGQIWTLADTKNRGALDLGDFTVAMYLIQASMSGALPNIPPALPPYLYEQAKGGADGVVTHVTGGSGFSSPTSSGFPLPGRPASAMQPQHTGTGILQPQITGQRSAPPLPARAPAVPAFPLAPQATGQQVPWDVTPQEKATFDQFFDTLDTQKRGFIEGDVAVPFMLQSKLSDEILAQVWDLADYNNDGRLTRDGFAVAMHLIQGKLNGKEVPNSLPTSLIPPAVRGQLSSSPPAQPAQPTVPEGIRDLLWDDTPPSSATAPQYPAAPALPPSRAITTSPQPAQPPSSNFFGAGDPFATSGSPFVIPQATGQSPAPAAAPAQHKDLLGDDEEPVAPSPPLQDKSAEIGNLQNQVNSTNRAVETSRHEREDLEKKVAEQAAQLSALQTQLTSAKVSYETENKLLAALRERYSTQTTDIQKARHELITAESDLSAVRVEKAEVEGSLLRDKEEVRELHRKMAEVGNEVESLKAQVEKIKKEAKQQKGLLAIAKKQLASREAERSKVAKELEEAQTDLDTTNKELQEAEAEASKPQSIALPERVASPSGESITAFAAAHPLPASPEPSLASPTSVTSGKSTNPFERLAGAGSPRAQSPFLPFTGSAVLPTPPVGGPAPTEEQPATADPFGFDDAFGNDTAGEPTATEAIAAPASENGSPFGAAETAGASTEALSPTETEDFVTPPTTATLRIVTNEAERAQTTSPAPVSAASPAVEQSIPGHFPPVEDFQAPKPDETDLSAKLQDLDVDESDSDSDDEEPLSNVKAKLETQPPAAGTSQATAGPSSAFDDSFGVSSSQPPATASASGSQDTPKASVTSPFPAPAGPVENVTSTNSESSAAGVSDFDEALGKLSGGSGTSQFSHVSQFTFDSAFEDDFDFAAAKAASGSESTPQQNATPGAAPSSGFPPAPSSSSPFAPAAAASSPFASPPANVSTFPPPPTQAPKAEGFDAVFLPNTSTAPQAAPAHQPESARPFSFDDAFGAPGVPATTVTAPPAQPAPSGGAQGYSFDDAFGGQTSTAPAQQSSFAAFGHTGAAQHQSQPSSDGSHPTSQTSTPFPSSMPSSPTRDASGSISGSINSRRSLSPPPREVSPPPRSSKSRPSTASSEKEKSARHSKLSIRLPFGRKKNKHDPMPSHLSQSLLVEEPVGGGTPAAEDDIDAVKTLCSMGFSRTQAVTALEQHDYDVQRALNSLLGAR</sequence>
<protein>
    <submittedName>
        <fullName evidence="5">EH domain-containing protein</fullName>
    </submittedName>
</protein>
<dbReference type="OrthoDB" id="524326at2759"/>
<feature type="compositionally biased region" description="Low complexity" evidence="1">
    <location>
        <begin position="827"/>
        <end position="840"/>
    </location>
</feature>
<feature type="domain" description="EF-hand" evidence="4">
    <location>
        <begin position="340"/>
        <end position="375"/>
    </location>
</feature>
<dbReference type="PANTHER" id="PTHR11216">
    <property type="entry name" value="EH DOMAIN"/>
    <property type="match status" value="1"/>
</dbReference>
<feature type="domain" description="EH" evidence="3">
    <location>
        <begin position="133"/>
        <end position="223"/>
    </location>
</feature>
<dbReference type="InterPro" id="IPR002048">
    <property type="entry name" value="EF_hand_dom"/>
</dbReference>
<feature type="domain" description="UBA" evidence="2">
    <location>
        <begin position="1319"/>
        <end position="1361"/>
    </location>
</feature>
<dbReference type="InterPro" id="IPR000261">
    <property type="entry name" value="EH_dom"/>
</dbReference>
<dbReference type="PROSITE" id="PS50222">
    <property type="entry name" value="EF_HAND_2"/>
    <property type="match status" value="2"/>
</dbReference>